<evidence type="ECO:0000313" key="2">
    <source>
        <dbReference type="EMBL" id="VDD44102.1"/>
    </source>
</evidence>
<gene>
    <name evidence="2" type="ORF">BOLC5T31649H</name>
</gene>
<dbReference type="GO" id="GO:0006357">
    <property type="term" value="P:regulation of transcription by RNA polymerase II"/>
    <property type="evidence" value="ECO:0007669"/>
    <property type="project" value="TreeGrafter"/>
</dbReference>
<sequence>MDSSSTPNIVSDNNNDLEGDEELEFLTPDSRGKRKEFFTPYNRGKRKKSPEASGAMFQARKAPRYLPPRSKIWGNFTRTKENRDRCICHYCNKTLCCVTKSGTSNLLKYLSICKRYMPFSEGQSSTQPGINEEGKPKSRKISESTFREATNEMMVISELPLSFIEGDGWKHFYGTRQTSLKKDINKRHCYDVRAEESCYEEVV</sequence>
<dbReference type="EMBL" id="LR031877">
    <property type="protein sequence ID" value="VDD44102.1"/>
    <property type="molecule type" value="Genomic_DNA"/>
</dbReference>
<protein>
    <recommendedName>
        <fullName evidence="3">BED-type domain-containing protein</fullName>
    </recommendedName>
</protein>
<dbReference type="SMART" id="SM00614">
    <property type="entry name" value="ZnF_BED"/>
    <property type="match status" value="1"/>
</dbReference>
<dbReference type="GO" id="GO:0005634">
    <property type="term" value="C:nucleus"/>
    <property type="evidence" value="ECO:0007669"/>
    <property type="project" value="TreeGrafter"/>
</dbReference>
<name>A0A3P6FIH4_BRAOL</name>
<reference evidence="2" key="1">
    <citation type="submission" date="2018-11" db="EMBL/GenBank/DDBJ databases">
        <authorList>
            <consortium name="Genoscope - CEA"/>
            <person name="William W."/>
        </authorList>
    </citation>
    <scope>NUCLEOTIDE SEQUENCE</scope>
</reference>
<feature type="region of interest" description="Disordered" evidence="1">
    <location>
        <begin position="1"/>
        <end position="58"/>
    </location>
</feature>
<accession>A0A3P6FIH4</accession>
<dbReference type="GO" id="GO:1990837">
    <property type="term" value="F:sequence-specific double-stranded DNA binding"/>
    <property type="evidence" value="ECO:0007669"/>
    <property type="project" value="TreeGrafter"/>
</dbReference>
<dbReference type="InterPro" id="IPR053031">
    <property type="entry name" value="Cuticle_assoc_protein"/>
</dbReference>
<proteinExistence type="predicted"/>
<evidence type="ECO:0008006" key="3">
    <source>
        <dbReference type="Google" id="ProtNLM"/>
    </source>
</evidence>
<feature type="compositionally biased region" description="Polar residues" evidence="1">
    <location>
        <begin position="1"/>
        <end position="11"/>
    </location>
</feature>
<dbReference type="PANTHER" id="PTHR34396">
    <property type="entry name" value="OS03G0264950 PROTEIN-RELATED"/>
    <property type="match status" value="1"/>
</dbReference>
<dbReference type="AlphaFoldDB" id="A0A3P6FIH4"/>
<organism evidence="2">
    <name type="scientific">Brassica oleracea</name>
    <name type="common">Wild cabbage</name>
    <dbReference type="NCBI Taxonomy" id="3712"/>
    <lineage>
        <taxon>Eukaryota</taxon>
        <taxon>Viridiplantae</taxon>
        <taxon>Streptophyta</taxon>
        <taxon>Embryophyta</taxon>
        <taxon>Tracheophyta</taxon>
        <taxon>Spermatophyta</taxon>
        <taxon>Magnoliopsida</taxon>
        <taxon>eudicotyledons</taxon>
        <taxon>Gunneridae</taxon>
        <taxon>Pentapetalae</taxon>
        <taxon>rosids</taxon>
        <taxon>malvids</taxon>
        <taxon>Brassicales</taxon>
        <taxon>Brassicaceae</taxon>
        <taxon>Brassiceae</taxon>
        <taxon>Brassica</taxon>
    </lineage>
</organism>
<dbReference type="PANTHER" id="PTHR34396:SF27">
    <property type="entry name" value="OS08G0208700 PROTEIN"/>
    <property type="match status" value="1"/>
</dbReference>
<evidence type="ECO:0000256" key="1">
    <source>
        <dbReference type="SAM" id="MobiDB-lite"/>
    </source>
</evidence>
<feature type="compositionally biased region" description="Acidic residues" evidence="1">
    <location>
        <begin position="15"/>
        <end position="24"/>
    </location>
</feature>